<sequence>MSADVQKASEDGSSAVTARPIARHGDVKRSVSHPRPPVPPPPTPIPHPHIFKSHISTCLVLSEATVCSPERVRSASSCAFRDPPSASSRASPILLINSVPFPPLLKGARSTAHAARLRGPSTWRGEEDVAIRRRALRVRVLRLSGAPETSVADLPEQGIGKPLVTAQTTRSKPEDTGGEGSPASQDQPEVSRFKSARHTGAAVDRSSTYCCKKGRLYSSKWLQQENAAMFVFCVLAAFNPFKKPTV</sequence>
<evidence type="ECO:0000256" key="1">
    <source>
        <dbReference type="SAM" id="MobiDB-lite"/>
    </source>
</evidence>
<dbReference type="Proteomes" id="UP001044222">
    <property type="component" value="Chromosome 8"/>
</dbReference>
<accession>A0A9D3M8B1</accession>
<feature type="region of interest" description="Disordered" evidence="1">
    <location>
        <begin position="1"/>
        <end position="49"/>
    </location>
</feature>
<keyword evidence="3" id="KW-1185">Reference proteome</keyword>
<protein>
    <submittedName>
        <fullName evidence="2">Uncharacterized protein</fullName>
    </submittedName>
</protein>
<dbReference type="AlphaFoldDB" id="A0A9D3M8B1"/>
<evidence type="ECO:0000313" key="3">
    <source>
        <dbReference type="Proteomes" id="UP001044222"/>
    </source>
</evidence>
<comment type="caution">
    <text evidence="2">The sequence shown here is derived from an EMBL/GenBank/DDBJ whole genome shotgun (WGS) entry which is preliminary data.</text>
</comment>
<feature type="compositionally biased region" description="Pro residues" evidence="1">
    <location>
        <begin position="34"/>
        <end position="47"/>
    </location>
</feature>
<reference evidence="2" key="1">
    <citation type="submission" date="2021-01" db="EMBL/GenBank/DDBJ databases">
        <title>A chromosome-scale assembly of European eel, Anguilla anguilla.</title>
        <authorList>
            <person name="Henkel C."/>
            <person name="Jong-Raadsen S.A."/>
            <person name="Dufour S."/>
            <person name="Weltzien F.-A."/>
            <person name="Palstra A.P."/>
            <person name="Pelster B."/>
            <person name="Spaink H.P."/>
            <person name="Van Den Thillart G.E."/>
            <person name="Jansen H."/>
            <person name="Zahm M."/>
            <person name="Klopp C."/>
            <person name="Cedric C."/>
            <person name="Louis A."/>
            <person name="Berthelot C."/>
            <person name="Parey E."/>
            <person name="Roest Crollius H."/>
            <person name="Montfort J."/>
            <person name="Robinson-Rechavi M."/>
            <person name="Bucao C."/>
            <person name="Bouchez O."/>
            <person name="Gislard M."/>
            <person name="Lluch J."/>
            <person name="Milhes M."/>
            <person name="Lampietro C."/>
            <person name="Lopez Roques C."/>
            <person name="Donnadieu C."/>
            <person name="Braasch I."/>
            <person name="Desvignes T."/>
            <person name="Postlethwait J."/>
            <person name="Bobe J."/>
            <person name="Guiguen Y."/>
            <person name="Dirks R."/>
        </authorList>
    </citation>
    <scope>NUCLEOTIDE SEQUENCE</scope>
    <source>
        <strain evidence="2">Tag_6206</strain>
        <tissue evidence="2">Liver</tissue>
    </source>
</reference>
<gene>
    <name evidence="2" type="ORF">ANANG_G00150310</name>
</gene>
<organism evidence="2 3">
    <name type="scientific">Anguilla anguilla</name>
    <name type="common">European freshwater eel</name>
    <name type="synonym">Muraena anguilla</name>
    <dbReference type="NCBI Taxonomy" id="7936"/>
    <lineage>
        <taxon>Eukaryota</taxon>
        <taxon>Metazoa</taxon>
        <taxon>Chordata</taxon>
        <taxon>Craniata</taxon>
        <taxon>Vertebrata</taxon>
        <taxon>Euteleostomi</taxon>
        <taxon>Actinopterygii</taxon>
        <taxon>Neopterygii</taxon>
        <taxon>Teleostei</taxon>
        <taxon>Anguilliformes</taxon>
        <taxon>Anguillidae</taxon>
        <taxon>Anguilla</taxon>
    </lineage>
</organism>
<evidence type="ECO:0000313" key="2">
    <source>
        <dbReference type="EMBL" id="KAG5843382.1"/>
    </source>
</evidence>
<proteinExistence type="predicted"/>
<feature type="region of interest" description="Disordered" evidence="1">
    <location>
        <begin position="163"/>
        <end position="199"/>
    </location>
</feature>
<name>A0A9D3M8B1_ANGAN</name>
<dbReference type="EMBL" id="JAFIRN010000008">
    <property type="protein sequence ID" value="KAG5843382.1"/>
    <property type="molecule type" value="Genomic_DNA"/>
</dbReference>